<evidence type="ECO:0000256" key="4">
    <source>
        <dbReference type="ARBA" id="ARBA00022692"/>
    </source>
</evidence>
<feature type="compositionally biased region" description="Low complexity" evidence="7">
    <location>
        <begin position="1"/>
        <end position="13"/>
    </location>
</feature>
<gene>
    <name evidence="9" type="ORF">CRH09_17320</name>
</gene>
<keyword evidence="3" id="KW-1003">Cell membrane</keyword>
<dbReference type="KEGG" id="ntp:CRH09_17320"/>
<keyword evidence="6 8" id="KW-0472">Membrane</keyword>
<evidence type="ECO:0000256" key="2">
    <source>
        <dbReference type="ARBA" id="ARBA00006386"/>
    </source>
</evidence>
<feature type="transmembrane region" description="Helical" evidence="8">
    <location>
        <begin position="172"/>
        <end position="191"/>
    </location>
</feature>
<evidence type="ECO:0000256" key="5">
    <source>
        <dbReference type="ARBA" id="ARBA00022989"/>
    </source>
</evidence>
<comment type="subcellular location">
    <subcellularLocation>
        <location evidence="1">Cell membrane</location>
        <topology evidence="1">Multi-pass membrane protein</topology>
    </subcellularLocation>
</comment>
<feature type="transmembrane region" description="Helical" evidence="8">
    <location>
        <begin position="35"/>
        <end position="55"/>
    </location>
</feature>
<dbReference type="InterPro" id="IPR052923">
    <property type="entry name" value="UPF0718"/>
</dbReference>
<dbReference type="AlphaFoldDB" id="A0A291RK39"/>
<evidence type="ECO:0008006" key="11">
    <source>
        <dbReference type="Google" id="ProtNLM"/>
    </source>
</evidence>
<name>A0A291RK39_9NOCA</name>
<evidence type="ECO:0000313" key="9">
    <source>
        <dbReference type="EMBL" id="ATL67695.1"/>
    </source>
</evidence>
<keyword evidence="4 8" id="KW-0812">Transmembrane</keyword>
<evidence type="ECO:0000313" key="10">
    <source>
        <dbReference type="Proteomes" id="UP000221961"/>
    </source>
</evidence>
<dbReference type="RefSeq" id="WP_098694817.1">
    <property type="nucleotide sequence ID" value="NZ_CP023778.1"/>
</dbReference>
<comment type="similarity">
    <text evidence="2">Belongs to the UPF0718 family.</text>
</comment>
<accession>A0A291RK39</accession>
<feature type="transmembrane region" description="Helical" evidence="8">
    <location>
        <begin position="323"/>
        <end position="347"/>
    </location>
</feature>
<protein>
    <recommendedName>
        <fullName evidence="11">Permease</fullName>
    </recommendedName>
</protein>
<evidence type="ECO:0000256" key="7">
    <source>
        <dbReference type="SAM" id="MobiDB-lite"/>
    </source>
</evidence>
<dbReference type="Pfam" id="PF03773">
    <property type="entry name" value="ArsP_1"/>
    <property type="match status" value="1"/>
</dbReference>
<evidence type="ECO:0000256" key="3">
    <source>
        <dbReference type="ARBA" id="ARBA00022475"/>
    </source>
</evidence>
<feature type="transmembrane region" description="Helical" evidence="8">
    <location>
        <begin position="261"/>
        <end position="286"/>
    </location>
</feature>
<evidence type="ECO:0000256" key="6">
    <source>
        <dbReference type="ARBA" id="ARBA00023136"/>
    </source>
</evidence>
<dbReference type="PANTHER" id="PTHR34184:SF4">
    <property type="entry name" value="UPF0718 PROTEIN YCGR"/>
    <property type="match status" value="1"/>
</dbReference>
<feature type="transmembrane region" description="Helical" evidence="8">
    <location>
        <begin position="142"/>
        <end position="166"/>
    </location>
</feature>
<dbReference type="InterPro" id="IPR005524">
    <property type="entry name" value="DUF318"/>
</dbReference>
<reference evidence="9 10" key="1">
    <citation type="submission" date="2017-10" db="EMBL/GenBank/DDBJ databases">
        <title>Comparative genomics between pathogenic Norcardia.</title>
        <authorList>
            <person name="Zeng L."/>
        </authorList>
    </citation>
    <scope>NUCLEOTIDE SEQUENCE [LARGE SCALE GENOMIC DNA]</scope>
    <source>
        <strain evidence="9 10">NC_YFY_NT001</strain>
    </source>
</reference>
<sequence>MSIPQAGAATAQVPPVPPAPGPVARRRFPRISSTYVLAALLALGLAFEGPLAGGVARSPKLQTAATVFTGVFVQAVPFLVLGVLISGAVAAFASPELIRKLLPRNESAAVGVAGLAGMALPGCECGVVPVSRRLMDQGAPGAAAFAFLLSAPAVNPVVLIATAVAFPGQPGMVAGRFAGSLATAVVMGLLWSRFGRVQWFTVRPHGHEHWAPGRSRWEVFTEAARHDFLQAAAFLVIGAAAAAALHVLVPPGWYRELSGQPLVSIVVLALLAVVLALCSEADAFVASSMSGLPLLPRLVFLVVGPAVDVKLFAMQAGTFGRRFAIRFAPATFVVAVVCGTVAGYVFLGGAR</sequence>
<feature type="transmembrane region" description="Helical" evidence="8">
    <location>
        <begin position="228"/>
        <end position="249"/>
    </location>
</feature>
<proteinExistence type="inferred from homology"/>
<dbReference type="GO" id="GO:0005886">
    <property type="term" value="C:plasma membrane"/>
    <property type="evidence" value="ECO:0007669"/>
    <property type="project" value="UniProtKB-SubCell"/>
</dbReference>
<feature type="region of interest" description="Disordered" evidence="7">
    <location>
        <begin position="1"/>
        <end position="20"/>
    </location>
</feature>
<keyword evidence="5 8" id="KW-1133">Transmembrane helix</keyword>
<organism evidence="9 10">
    <name type="scientific">Nocardia terpenica</name>
    <dbReference type="NCBI Taxonomy" id="455432"/>
    <lineage>
        <taxon>Bacteria</taxon>
        <taxon>Bacillati</taxon>
        <taxon>Actinomycetota</taxon>
        <taxon>Actinomycetes</taxon>
        <taxon>Mycobacteriales</taxon>
        <taxon>Nocardiaceae</taxon>
        <taxon>Nocardia</taxon>
    </lineage>
</organism>
<dbReference type="GeneID" id="88359133"/>
<dbReference type="EMBL" id="CP023778">
    <property type="protein sequence ID" value="ATL67695.1"/>
    <property type="molecule type" value="Genomic_DNA"/>
</dbReference>
<evidence type="ECO:0000256" key="8">
    <source>
        <dbReference type="SAM" id="Phobius"/>
    </source>
</evidence>
<feature type="transmembrane region" description="Helical" evidence="8">
    <location>
        <begin position="75"/>
        <end position="94"/>
    </location>
</feature>
<dbReference type="PANTHER" id="PTHR34184">
    <property type="entry name" value="UPF0718 PROTEIN YCGR"/>
    <property type="match status" value="1"/>
</dbReference>
<evidence type="ECO:0000256" key="1">
    <source>
        <dbReference type="ARBA" id="ARBA00004651"/>
    </source>
</evidence>
<dbReference type="Proteomes" id="UP000221961">
    <property type="component" value="Chromosome"/>
</dbReference>